<dbReference type="RefSeq" id="XP_008025702.1">
    <property type="nucleotide sequence ID" value="XM_008027511.1"/>
</dbReference>
<keyword evidence="2" id="KW-1185">Reference proteome</keyword>
<accession>R0IQS2</accession>
<reference evidence="1 2" key="2">
    <citation type="journal article" date="2013" name="PLoS Genet.">
        <title>Comparative genome structure, secondary metabolite, and effector coding capacity across Cochliobolus pathogens.</title>
        <authorList>
            <person name="Condon B.J."/>
            <person name="Leng Y."/>
            <person name="Wu D."/>
            <person name="Bushley K.E."/>
            <person name="Ohm R.A."/>
            <person name="Otillar R."/>
            <person name="Martin J."/>
            <person name="Schackwitz W."/>
            <person name="Grimwood J."/>
            <person name="MohdZainudin N."/>
            <person name="Xue C."/>
            <person name="Wang R."/>
            <person name="Manning V.A."/>
            <person name="Dhillon B."/>
            <person name="Tu Z.J."/>
            <person name="Steffenson B.J."/>
            <person name="Salamov A."/>
            <person name="Sun H."/>
            <person name="Lowry S."/>
            <person name="LaButti K."/>
            <person name="Han J."/>
            <person name="Copeland A."/>
            <person name="Lindquist E."/>
            <person name="Barry K."/>
            <person name="Schmutz J."/>
            <person name="Baker S.E."/>
            <person name="Ciuffetti L.M."/>
            <person name="Grigoriev I.V."/>
            <person name="Zhong S."/>
            <person name="Turgeon B.G."/>
        </authorList>
    </citation>
    <scope>NUCLEOTIDE SEQUENCE [LARGE SCALE GENOMIC DNA]</scope>
    <source>
        <strain evidence="2">28A</strain>
    </source>
</reference>
<evidence type="ECO:0000313" key="1">
    <source>
        <dbReference type="EMBL" id="EOA87250.1"/>
    </source>
</evidence>
<gene>
    <name evidence="1" type="ORF">SETTUDRAFT_163243</name>
</gene>
<protein>
    <submittedName>
        <fullName evidence="1">Uncharacterized protein</fullName>
    </submittedName>
</protein>
<reference evidence="1 2" key="1">
    <citation type="journal article" date="2012" name="PLoS Pathog.">
        <title>Diverse lifestyles and strategies of plant pathogenesis encoded in the genomes of eighteen Dothideomycetes fungi.</title>
        <authorList>
            <person name="Ohm R.A."/>
            <person name="Feau N."/>
            <person name="Henrissat B."/>
            <person name="Schoch C.L."/>
            <person name="Horwitz B.A."/>
            <person name="Barry K.W."/>
            <person name="Condon B.J."/>
            <person name="Copeland A.C."/>
            <person name="Dhillon B."/>
            <person name="Glaser F."/>
            <person name="Hesse C.N."/>
            <person name="Kosti I."/>
            <person name="LaButti K."/>
            <person name="Lindquist E.A."/>
            <person name="Lucas S."/>
            <person name="Salamov A.A."/>
            <person name="Bradshaw R.E."/>
            <person name="Ciuffetti L."/>
            <person name="Hamelin R.C."/>
            <person name="Kema G.H.J."/>
            <person name="Lawrence C."/>
            <person name="Scott J.A."/>
            <person name="Spatafora J.W."/>
            <person name="Turgeon B.G."/>
            <person name="de Wit P.J.G.M."/>
            <person name="Zhong S."/>
            <person name="Goodwin S.B."/>
            <person name="Grigoriev I.V."/>
        </authorList>
    </citation>
    <scope>NUCLEOTIDE SEQUENCE [LARGE SCALE GENOMIC DNA]</scope>
    <source>
        <strain evidence="2">28A</strain>
    </source>
</reference>
<dbReference type="HOGENOM" id="CLU_2003495_0_0_1"/>
<dbReference type="AlphaFoldDB" id="R0IQS2"/>
<name>R0IQS2_EXST2</name>
<organism evidence="1 2">
    <name type="scientific">Exserohilum turcicum (strain 28A)</name>
    <name type="common">Northern leaf blight fungus</name>
    <name type="synonym">Setosphaeria turcica</name>
    <dbReference type="NCBI Taxonomy" id="671987"/>
    <lineage>
        <taxon>Eukaryota</taxon>
        <taxon>Fungi</taxon>
        <taxon>Dikarya</taxon>
        <taxon>Ascomycota</taxon>
        <taxon>Pezizomycotina</taxon>
        <taxon>Dothideomycetes</taxon>
        <taxon>Pleosporomycetidae</taxon>
        <taxon>Pleosporales</taxon>
        <taxon>Pleosporineae</taxon>
        <taxon>Pleosporaceae</taxon>
        <taxon>Exserohilum</taxon>
    </lineage>
</organism>
<sequence>MATTVVLPDPVHQQIYSVLSPRRGELPSHIIETISGNINFLLKYTTGFKVLASQVSVIVIDVRGPDNSEIGHRASVCVHGGPGKFRVVVSKEVKWGQNVVVGLGEKVDQAVRAILDGEGNEGYGDL</sequence>
<dbReference type="Proteomes" id="UP000016935">
    <property type="component" value="Unassembled WGS sequence"/>
</dbReference>
<proteinExistence type="predicted"/>
<dbReference type="OrthoDB" id="3660474at2759"/>
<evidence type="ECO:0000313" key="2">
    <source>
        <dbReference type="Proteomes" id="UP000016935"/>
    </source>
</evidence>
<dbReference type="EMBL" id="KB908592">
    <property type="protein sequence ID" value="EOA87250.1"/>
    <property type="molecule type" value="Genomic_DNA"/>
</dbReference>
<dbReference type="GeneID" id="19398704"/>